<dbReference type="Pfam" id="PF00892">
    <property type="entry name" value="EamA"/>
    <property type="match status" value="2"/>
</dbReference>
<evidence type="ECO:0000259" key="6">
    <source>
        <dbReference type="Pfam" id="PF00892"/>
    </source>
</evidence>
<dbReference type="InterPro" id="IPR050638">
    <property type="entry name" value="AA-Vitamin_Transporters"/>
</dbReference>
<feature type="transmembrane region" description="Helical" evidence="5">
    <location>
        <begin position="125"/>
        <end position="144"/>
    </location>
</feature>
<evidence type="ECO:0000256" key="3">
    <source>
        <dbReference type="ARBA" id="ARBA00022989"/>
    </source>
</evidence>
<reference evidence="7 8" key="1">
    <citation type="journal article" date="2019" name="Int. J. Syst. Evol. Microbiol.">
        <title>The Global Catalogue of Microorganisms (GCM) 10K type strain sequencing project: providing services to taxonomists for standard genome sequencing and annotation.</title>
        <authorList>
            <consortium name="The Broad Institute Genomics Platform"/>
            <consortium name="The Broad Institute Genome Sequencing Center for Infectious Disease"/>
            <person name="Wu L."/>
            <person name="Ma J."/>
        </authorList>
    </citation>
    <scope>NUCLEOTIDE SEQUENCE [LARGE SCALE GENOMIC DNA]</scope>
    <source>
        <strain evidence="7 8">CGMCC 1.12237</strain>
    </source>
</reference>
<keyword evidence="4 5" id="KW-0472">Membrane</keyword>
<evidence type="ECO:0000256" key="5">
    <source>
        <dbReference type="SAM" id="Phobius"/>
    </source>
</evidence>
<evidence type="ECO:0000256" key="2">
    <source>
        <dbReference type="ARBA" id="ARBA00022692"/>
    </source>
</evidence>
<feature type="domain" description="EamA" evidence="6">
    <location>
        <begin position="160"/>
        <end position="293"/>
    </location>
</feature>
<protein>
    <submittedName>
        <fullName evidence="7">DMT family transporter</fullName>
    </submittedName>
</protein>
<gene>
    <name evidence="7" type="ORF">ACFPJ5_07275</name>
</gene>
<dbReference type="PANTHER" id="PTHR32322">
    <property type="entry name" value="INNER MEMBRANE TRANSPORTER"/>
    <property type="match status" value="1"/>
</dbReference>
<organism evidence="7 8">
    <name type="scientific">Salinirubrum litoreum</name>
    <dbReference type="NCBI Taxonomy" id="1126234"/>
    <lineage>
        <taxon>Archaea</taxon>
        <taxon>Methanobacteriati</taxon>
        <taxon>Methanobacteriota</taxon>
        <taxon>Stenosarchaea group</taxon>
        <taxon>Halobacteria</taxon>
        <taxon>Halobacteriales</taxon>
        <taxon>Haloferacaceae</taxon>
        <taxon>Salinirubrum</taxon>
    </lineage>
</organism>
<feature type="transmembrane region" description="Helical" evidence="5">
    <location>
        <begin position="278"/>
        <end position="293"/>
    </location>
</feature>
<dbReference type="RefSeq" id="WP_227227926.1">
    <property type="nucleotide sequence ID" value="NZ_JAJCVJ010000001.1"/>
</dbReference>
<evidence type="ECO:0000256" key="1">
    <source>
        <dbReference type="ARBA" id="ARBA00004141"/>
    </source>
</evidence>
<feature type="transmembrane region" description="Helical" evidence="5">
    <location>
        <begin position="69"/>
        <end position="90"/>
    </location>
</feature>
<sequence>MIRYRNLLLFLVLATLWGSAFMAINAGLKLAGIPPVLFAAVRYDIAGVLMLAYAAIVLDDPIPRGRGQWALVAVGSLLLIAAYHALLFVGESDPSVTSAAAAVIVSLSPILTTVFARVFLPEERLTVVGIVGLLLGLVGVIVLSDPNPDRLLTGAVVAKLLIFAAAAAFALGSVLTRRIDAEMPIESMEAWSMLGGALVMHLVSAGLGESPVGVDWFSPVALGSLLYLSVGASAVGFLIYFDLLDRLGPIEINLVSYVAPISAALAGWAFLTETPSETTAYGFLLIFLGFLLVKRRAIREELSGLRERRRGAGSSDD</sequence>
<feature type="transmembrane region" description="Helical" evidence="5">
    <location>
        <begin position="252"/>
        <end position="272"/>
    </location>
</feature>
<feature type="transmembrane region" description="Helical" evidence="5">
    <location>
        <begin position="156"/>
        <end position="176"/>
    </location>
</feature>
<dbReference type="GO" id="GO:0016020">
    <property type="term" value="C:membrane"/>
    <property type="evidence" value="ECO:0007669"/>
    <property type="project" value="UniProtKB-SubCell"/>
</dbReference>
<feature type="transmembrane region" description="Helical" evidence="5">
    <location>
        <begin position="96"/>
        <end position="118"/>
    </location>
</feature>
<feature type="transmembrane region" description="Helical" evidence="5">
    <location>
        <begin position="32"/>
        <end position="57"/>
    </location>
</feature>
<name>A0ABD5RAG0_9EURY</name>
<keyword evidence="3 5" id="KW-1133">Transmembrane helix</keyword>
<dbReference type="PANTHER" id="PTHR32322:SF2">
    <property type="entry name" value="EAMA DOMAIN-CONTAINING PROTEIN"/>
    <property type="match status" value="1"/>
</dbReference>
<dbReference type="Proteomes" id="UP001596201">
    <property type="component" value="Unassembled WGS sequence"/>
</dbReference>
<dbReference type="InterPro" id="IPR000620">
    <property type="entry name" value="EamA_dom"/>
</dbReference>
<feature type="transmembrane region" description="Helical" evidence="5">
    <location>
        <begin position="220"/>
        <end position="240"/>
    </location>
</feature>
<evidence type="ECO:0000256" key="4">
    <source>
        <dbReference type="ARBA" id="ARBA00023136"/>
    </source>
</evidence>
<feature type="domain" description="EamA" evidence="6">
    <location>
        <begin position="7"/>
        <end position="144"/>
    </location>
</feature>
<proteinExistence type="predicted"/>
<dbReference type="InterPro" id="IPR037185">
    <property type="entry name" value="EmrE-like"/>
</dbReference>
<keyword evidence="8" id="KW-1185">Reference proteome</keyword>
<accession>A0ABD5RAG0</accession>
<dbReference type="AlphaFoldDB" id="A0ABD5RAG0"/>
<dbReference type="SUPFAM" id="SSF103481">
    <property type="entry name" value="Multidrug resistance efflux transporter EmrE"/>
    <property type="match status" value="2"/>
</dbReference>
<evidence type="ECO:0000313" key="7">
    <source>
        <dbReference type="EMBL" id="MFC5366738.1"/>
    </source>
</evidence>
<keyword evidence="2 5" id="KW-0812">Transmembrane</keyword>
<feature type="transmembrane region" description="Helical" evidence="5">
    <location>
        <begin position="188"/>
        <end position="208"/>
    </location>
</feature>
<evidence type="ECO:0000313" key="8">
    <source>
        <dbReference type="Proteomes" id="UP001596201"/>
    </source>
</evidence>
<comment type="caution">
    <text evidence="7">The sequence shown here is derived from an EMBL/GenBank/DDBJ whole genome shotgun (WGS) entry which is preliminary data.</text>
</comment>
<dbReference type="EMBL" id="JBHSKX010000001">
    <property type="protein sequence ID" value="MFC5366738.1"/>
    <property type="molecule type" value="Genomic_DNA"/>
</dbReference>
<comment type="subcellular location">
    <subcellularLocation>
        <location evidence="1">Membrane</location>
        <topology evidence="1">Multi-pass membrane protein</topology>
    </subcellularLocation>
</comment>